<dbReference type="Pfam" id="PF13458">
    <property type="entry name" value="Peripla_BP_6"/>
    <property type="match status" value="1"/>
</dbReference>
<dbReference type="PANTHER" id="PTHR30483:SF6">
    <property type="entry name" value="PERIPLASMIC BINDING PROTEIN OF ABC TRANSPORTER FOR NATURAL AMINO ACIDS"/>
    <property type="match status" value="1"/>
</dbReference>
<dbReference type="Proteomes" id="UP001194539">
    <property type="component" value="Unassembled WGS sequence"/>
</dbReference>
<comment type="caution">
    <text evidence="7">The sequence shown here is derived from an EMBL/GenBank/DDBJ whole genome shotgun (WGS) entry which is preliminary data.</text>
</comment>
<keyword evidence="8" id="KW-1185">Reference proteome</keyword>
<dbReference type="PRINTS" id="PR00337">
    <property type="entry name" value="LEUILEVALBP"/>
</dbReference>
<feature type="domain" description="Leucine-binding protein" evidence="6">
    <location>
        <begin position="28"/>
        <end position="365"/>
    </location>
</feature>
<evidence type="ECO:0000313" key="8">
    <source>
        <dbReference type="Proteomes" id="UP001194539"/>
    </source>
</evidence>
<evidence type="ECO:0000256" key="1">
    <source>
        <dbReference type="ARBA" id="ARBA00010062"/>
    </source>
</evidence>
<feature type="chain" id="PRO_5047446471" evidence="5">
    <location>
        <begin position="26"/>
        <end position="395"/>
    </location>
</feature>
<organism evidence="7 8">
    <name type="scientific">Bradyrhizobium diversitatis</name>
    <dbReference type="NCBI Taxonomy" id="2755406"/>
    <lineage>
        <taxon>Bacteria</taxon>
        <taxon>Pseudomonadati</taxon>
        <taxon>Pseudomonadota</taxon>
        <taxon>Alphaproteobacteria</taxon>
        <taxon>Hyphomicrobiales</taxon>
        <taxon>Nitrobacteraceae</taxon>
        <taxon>Bradyrhizobium</taxon>
    </lineage>
</organism>
<evidence type="ECO:0000313" key="7">
    <source>
        <dbReference type="EMBL" id="MBH5386649.1"/>
    </source>
</evidence>
<evidence type="ECO:0000256" key="5">
    <source>
        <dbReference type="SAM" id="SignalP"/>
    </source>
</evidence>
<dbReference type="SUPFAM" id="SSF53822">
    <property type="entry name" value="Periplasmic binding protein-like I"/>
    <property type="match status" value="1"/>
</dbReference>
<dbReference type="Gene3D" id="3.40.50.2300">
    <property type="match status" value="2"/>
</dbReference>
<feature type="signal peptide" evidence="5">
    <location>
        <begin position="1"/>
        <end position="25"/>
    </location>
</feature>
<keyword evidence="4" id="KW-0029">Amino-acid transport</keyword>
<proteinExistence type="inferred from homology"/>
<dbReference type="CDD" id="cd20013">
    <property type="entry name" value="PBP1_RPA0985_benzoate-like"/>
    <property type="match status" value="1"/>
</dbReference>
<dbReference type="RefSeq" id="WP_197965976.1">
    <property type="nucleotide sequence ID" value="NZ_JACEGD010000008.1"/>
</dbReference>
<keyword evidence="2" id="KW-0813">Transport</keyword>
<sequence length="395" mass="42396">MFSRSSIAMSWLSALAMALPGVCFAQDTLRIGLIVPMTGPFASTGRMIETGVNLYIKKHGNTVAGRRVEIVLKDDTGTPDIAKRLAQELVTNDKVNLLAGFGLTPVALSVAPLATQAKVPMVVMMAATSTITEASPYIVRTSYTLPQVTEPLADWARKNSIAKVVTLVSDYGPGIDAERAFRERFSSKGGAVAGALRVPLRDPDFSPALQRAADAKADALFVFVPTGAGTSIMKQIIERGLDKSGLKVITAGSIVEDEVLNTLGDAAVGLASTQHYSAAHDSPENREFVADYKAATNGGRPDLPAVHAYDGMHLIYEAVRKTAGSVDGQRLVDAMKGLAWMSPRGPVSIDPDTRDIIQNVYVRKVMRRYGELYNVELETIPDVKDPVKLAKKKSP</sequence>
<reference evidence="7 8" key="1">
    <citation type="submission" date="2020-07" db="EMBL/GenBank/DDBJ databases">
        <title>Bradyrhizobium diversity isolated from nodules of indigenous legumes of Western Australia.</title>
        <authorList>
            <person name="Klepa M.S."/>
        </authorList>
    </citation>
    <scope>NUCLEOTIDE SEQUENCE [LARGE SCALE GENOMIC DNA]</scope>
    <source>
        <strain evidence="7 8">CNPSo 4019</strain>
    </source>
</reference>
<dbReference type="InterPro" id="IPR000709">
    <property type="entry name" value="Leu_Ile_Val-bd"/>
</dbReference>
<dbReference type="EMBL" id="JACEGD010000008">
    <property type="protein sequence ID" value="MBH5386649.1"/>
    <property type="molecule type" value="Genomic_DNA"/>
</dbReference>
<evidence type="ECO:0000256" key="3">
    <source>
        <dbReference type="ARBA" id="ARBA00022729"/>
    </source>
</evidence>
<keyword evidence="3 5" id="KW-0732">Signal</keyword>
<name>A0ABS0P093_9BRAD</name>
<dbReference type="InterPro" id="IPR028082">
    <property type="entry name" value="Peripla_BP_I"/>
</dbReference>
<accession>A0ABS0P093</accession>
<evidence type="ECO:0000256" key="2">
    <source>
        <dbReference type="ARBA" id="ARBA00022448"/>
    </source>
</evidence>
<gene>
    <name evidence="7" type="ORF">H1B27_10175</name>
</gene>
<dbReference type="InterPro" id="IPR028081">
    <property type="entry name" value="Leu-bd"/>
</dbReference>
<comment type="similarity">
    <text evidence="1">Belongs to the leucine-binding protein family.</text>
</comment>
<protein>
    <submittedName>
        <fullName evidence="7">ABC transporter substrate-binding protein</fullName>
    </submittedName>
</protein>
<evidence type="ECO:0000259" key="6">
    <source>
        <dbReference type="Pfam" id="PF13458"/>
    </source>
</evidence>
<dbReference type="PANTHER" id="PTHR30483">
    <property type="entry name" value="LEUCINE-SPECIFIC-BINDING PROTEIN"/>
    <property type="match status" value="1"/>
</dbReference>
<dbReference type="InterPro" id="IPR051010">
    <property type="entry name" value="BCAA_transport"/>
</dbReference>
<evidence type="ECO:0000256" key="4">
    <source>
        <dbReference type="ARBA" id="ARBA00022970"/>
    </source>
</evidence>